<evidence type="ECO:0000256" key="3">
    <source>
        <dbReference type="ARBA" id="ARBA00004964"/>
    </source>
</evidence>
<dbReference type="HAMAP" id="MF_00484">
    <property type="entry name" value="Glycogen_synth"/>
    <property type="match status" value="1"/>
</dbReference>
<dbReference type="InterPro" id="IPR011835">
    <property type="entry name" value="GS/SS"/>
</dbReference>
<dbReference type="Pfam" id="PF08323">
    <property type="entry name" value="Glyco_transf_5"/>
    <property type="match status" value="1"/>
</dbReference>
<evidence type="ECO:0000259" key="10">
    <source>
        <dbReference type="Pfam" id="PF08323"/>
    </source>
</evidence>
<dbReference type="InterPro" id="IPR013534">
    <property type="entry name" value="Starch_synth_cat_dom"/>
</dbReference>
<comment type="caution">
    <text evidence="11">The sequence shown here is derived from an EMBL/GenBank/DDBJ whole genome shotgun (WGS) entry which is preliminary data.</text>
</comment>
<organism evidence="11 12">
    <name type="scientific">Aquimarina muelleri</name>
    <dbReference type="NCBI Taxonomy" id="279356"/>
    <lineage>
        <taxon>Bacteria</taxon>
        <taxon>Pseudomonadati</taxon>
        <taxon>Bacteroidota</taxon>
        <taxon>Flavobacteriia</taxon>
        <taxon>Flavobacteriales</taxon>
        <taxon>Flavobacteriaceae</taxon>
        <taxon>Aquimarina</taxon>
    </lineage>
</organism>
<dbReference type="EC" id="2.4.1.21" evidence="8"/>
<name>A0A918JRV5_9FLAO</name>
<keyword evidence="6 8" id="KW-0808">Transferase</keyword>
<evidence type="ECO:0000256" key="5">
    <source>
        <dbReference type="ARBA" id="ARBA00022676"/>
    </source>
</evidence>
<dbReference type="GO" id="GO:0005978">
    <property type="term" value="P:glycogen biosynthetic process"/>
    <property type="evidence" value="ECO:0007669"/>
    <property type="project" value="UniProtKB-UniRule"/>
</dbReference>
<dbReference type="PANTHER" id="PTHR45825:SF11">
    <property type="entry name" value="ALPHA AMYLASE DOMAIN-CONTAINING PROTEIN"/>
    <property type="match status" value="1"/>
</dbReference>
<dbReference type="Pfam" id="PF00534">
    <property type="entry name" value="Glycos_transf_1"/>
    <property type="match status" value="1"/>
</dbReference>
<dbReference type="PANTHER" id="PTHR45825">
    <property type="entry name" value="GRANULE-BOUND STARCH SYNTHASE 1, CHLOROPLASTIC/AMYLOPLASTIC"/>
    <property type="match status" value="1"/>
</dbReference>
<dbReference type="EMBL" id="BMWS01000001">
    <property type="protein sequence ID" value="GGX03137.1"/>
    <property type="molecule type" value="Genomic_DNA"/>
</dbReference>
<feature type="binding site" evidence="8">
    <location>
        <position position="15"/>
    </location>
    <ligand>
        <name>ADP-alpha-D-glucose</name>
        <dbReference type="ChEBI" id="CHEBI:57498"/>
    </ligand>
</feature>
<dbReference type="GO" id="GO:0009011">
    <property type="term" value="F:alpha-1,4-glucan glucosyltransferase (ADP-glucose donor) activity"/>
    <property type="evidence" value="ECO:0007669"/>
    <property type="project" value="UniProtKB-UniRule"/>
</dbReference>
<keyword evidence="5 8" id="KW-0328">Glycosyltransferase</keyword>
<gene>
    <name evidence="8 11" type="primary">glgA</name>
    <name evidence="11" type="ORF">GCM10007384_01100</name>
</gene>
<evidence type="ECO:0000256" key="1">
    <source>
        <dbReference type="ARBA" id="ARBA00001478"/>
    </source>
</evidence>
<accession>A0A918JRV5</accession>
<feature type="domain" description="Glycosyl transferase family 1" evidence="9">
    <location>
        <begin position="286"/>
        <end position="442"/>
    </location>
</feature>
<evidence type="ECO:0000313" key="12">
    <source>
        <dbReference type="Proteomes" id="UP000601108"/>
    </source>
</evidence>
<protein>
    <recommendedName>
        <fullName evidence="8">Glycogen synthase</fullName>
        <ecNumber evidence="8">2.4.1.21</ecNumber>
    </recommendedName>
    <alternativeName>
        <fullName evidence="8">Starch [bacterial glycogen] synthase</fullName>
    </alternativeName>
</protein>
<sequence>MNILHTSFECYPIAKVGGLADVVGALPKYQNELGGNTSVITPFYSNTFIQKSKLETVYTSAIRLADITHVFYVKKIISPDLGFDAYLIYIEGLLDRPNVYNYEDDIERCISFQLAVLDWVSNMDAIPDIIHCHDHHTGLIPFMMSHVYMYEKLQRIPTVLTIHNAQYQGQLSLDKINYLPDFDKEKIGLLDWDNCINPLASGIKCAWQVTSVSTSYMQELQEKANGLENLLKDEQKKCVGILNGIDTKIWDPETDPMIIKNYNSTNVTENRKRNKKWICNYFNLDIDKPLFGFIGRLVGEKGADLLPDIVKEYLTNNETINILILGSGNLETEKRLQSLQKEFSSNYNVFIGYDEKLSHIIYSGVDFLLMPSRVEPCGLNQLYALRYGTIPIVRRTGGLKDTIIDIGENGFGICHNNASVWDVCHAIKRAVTLYDDQKKYREIQQQIMQIDHSWSRSAHQYVTIYETLIQYK</sequence>
<evidence type="ECO:0000256" key="8">
    <source>
        <dbReference type="HAMAP-Rule" id="MF_00484"/>
    </source>
</evidence>
<dbReference type="RefSeq" id="WP_027411070.1">
    <property type="nucleotide sequence ID" value="NZ_BMWS01000001.1"/>
</dbReference>
<dbReference type="InterPro" id="IPR001296">
    <property type="entry name" value="Glyco_trans_1"/>
</dbReference>
<dbReference type="SUPFAM" id="SSF53756">
    <property type="entry name" value="UDP-Glycosyltransferase/glycogen phosphorylase"/>
    <property type="match status" value="1"/>
</dbReference>
<evidence type="ECO:0000256" key="4">
    <source>
        <dbReference type="ARBA" id="ARBA00010281"/>
    </source>
</evidence>
<keyword evidence="12" id="KW-1185">Reference proteome</keyword>
<evidence type="ECO:0000313" key="11">
    <source>
        <dbReference type="EMBL" id="GGX03137.1"/>
    </source>
</evidence>
<dbReference type="NCBIfam" id="TIGR02095">
    <property type="entry name" value="glgA"/>
    <property type="match status" value="1"/>
</dbReference>
<evidence type="ECO:0000259" key="9">
    <source>
        <dbReference type="Pfam" id="PF00534"/>
    </source>
</evidence>
<dbReference type="CDD" id="cd03791">
    <property type="entry name" value="GT5_Glycogen_synthase_DULL1-like"/>
    <property type="match status" value="1"/>
</dbReference>
<dbReference type="Gene3D" id="3.40.50.2000">
    <property type="entry name" value="Glycogen Phosphorylase B"/>
    <property type="match status" value="2"/>
</dbReference>
<evidence type="ECO:0000256" key="7">
    <source>
        <dbReference type="ARBA" id="ARBA00023056"/>
    </source>
</evidence>
<comment type="similarity">
    <text evidence="4 8">Belongs to the glycosyltransferase 1 family. Bacterial/plant glycogen synthase subfamily.</text>
</comment>
<dbReference type="GO" id="GO:0004373">
    <property type="term" value="F:alpha-1,4-glucan glucosyltransferase (UDP-glucose donor) activity"/>
    <property type="evidence" value="ECO:0007669"/>
    <property type="project" value="InterPro"/>
</dbReference>
<reference evidence="11 12" key="1">
    <citation type="journal article" date="2014" name="Int. J. Syst. Evol. Microbiol.">
        <title>Complete genome sequence of Corynebacterium casei LMG S-19264T (=DSM 44701T), isolated from a smear-ripened cheese.</title>
        <authorList>
            <consortium name="US DOE Joint Genome Institute (JGI-PGF)"/>
            <person name="Walter F."/>
            <person name="Albersmeier A."/>
            <person name="Kalinowski J."/>
            <person name="Ruckert C."/>
        </authorList>
    </citation>
    <scope>NUCLEOTIDE SEQUENCE [LARGE SCALE GENOMIC DNA]</scope>
    <source>
        <strain evidence="11 12">KCTC 12285</strain>
    </source>
</reference>
<proteinExistence type="inferred from homology"/>
<comment type="function">
    <text evidence="2 8">Synthesizes alpha-1,4-glucan chains using ADP-glucose.</text>
</comment>
<comment type="pathway">
    <text evidence="3 8">Glycan biosynthesis; glycogen biosynthesis.</text>
</comment>
<keyword evidence="7 8" id="KW-0320">Glycogen biosynthesis</keyword>
<evidence type="ECO:0000256" key="6">
    <source>
        <dbReference type="ARBA" id="ARBA00022679"/>
    </source>
</evidence>
<dbReference type="Proteomes" id="UP000601108">
    <property type="component" value="Unassembled WGS sequence"/>
</dbReference>
<evidence type="ECO:0000256" key="2">
    <source>
        <dbReference type="ARBA" id="ARBA00002764"/>
    </source>
</evidence>
<comment type="catalytic activity">
    <reaction evidence="1 8">
        <text>[(1-&gt;4)-alpha-D-glucosyl](n) + ADP-alpha-D-glucose = [(1-&gt;4)-alpha-D-glucosyl](n+1) + ADP + H(+)</text>
        <dbReference type="Rhea" id="RHEA:18189"/>
        <dbReference type="Rhea" id="RHEA-COMP:9584"/>
        <dbReference type="Rhea" id="RHEA-COMP:9587"/>
        <dbReference type="ChEBI" id="CHEBI:15378"/>
        <dbReference type="ChEBI" id="CHEBI:15444"/>
        <dbReference type="ChEBI" id="CHEBI:57498"/>
        <dbReference type="ChEBI" id="CHEBI:456216"/>
        <dbReference type="EC" id="2.4.1.21"/>
    </reaction>
</comment>
<dbReference type="AlphaFoldDB" id="A0A918JRV5"/>
<feature type="domain" description="Starch synthase catalytic" evidence="10">
    <location>
        <begin position="2"/>
        <end position="232"/>
    </location>
</feature>